<evidence type="ECO:0000313" key="1">
    <source>
        <dbReference type="EMBL" id="KAL3638459.1"/>
    </source>
</evidence>
<name>A0ABD3D9B7_9LAMI</name>
<dbReference type="AlphaFoldDB" id="A0ABD3D9B7"/>
<reference evidence="2" key="1">
    <citation type="journal article" date="2024" name="IScience">
        <title>Strigolactones Initiate the Formation of Haustorium-like Structures in Castilleja.</title>
        <authorList>
            <person name="Buerger M."/>
            <person name="Peterson D."/>
            <person name="Chory J."/>
        </authorList>
    </citation>
    <scope>NUCLEOTIDE SEQUENCE [LARGE SCALE GENOMIC DNA]</scope>
</reference>
<sequence>MSKYYTLECAPEYKQLIKARNHAYIGYDQSYSNDIHISS</sequence>
<dbReference type="Proteomes" id="UP001632038">
    <property type="component" value="Unassembled WGS sequence"/>
</dbReference>
<comment type="caution">
    <text evidence="1">The sequence shown here is derived from an EMBL/GenBank/DDBJ whole genome shotgun (WGS) entry which is preliminary data.</text>
</comment>
<gene>
    <name evidence="1" type="ORF">CASFOL_017830</name>
</gene>
<accession>A0ABD3D9B7</accession>
<organism evidence="1 2">
    <name type="scientific">Castilleja foliolosa</name>
    <dbReference type="NCBI Taxonomy" id="1961234"/>
    <lineage>
        <taxon>Eukaryota</taxon>
        <taxon>Viridiplantae</taxon>
        <taxon>Streptophyta</taxon>
        <taxon>Embryophyta</taxon>
        <taxon>Tracheophyta</taxon>
        <taxon>Spermatophyta</taxon>
        <taxon>Magnoliopsida</taxon>
        <taxon>eudicotyledons</taxon>
        <taxon>Gunneridae</taxon>
        <taxon>Pentapetalae</taxon>
        <taxon>asterids</taxon>
        <taxon>lamiids</taxon>
        <taxon>Lamiales</taxon>
        <taxon>Orobanchaceae</taxon>
        <taxon>Pedicularideae</taxon>
        <taxon>Castillejinae</taxon>
        <taxon>Castilleja</taxon>
    </lineage>
</organism>
<protein>
    <submittedName>
        <fullName evidence="1">Uncharacterized protein</fullName>
    </submittedName>
</protein>
<dbReference type="EMBL" id="JAVIJP010000019">
    <property type="protein sequence ID" value="KAL3638459.1"/>
    <property type="molecule type" value="Genomic_DNA"/>
</dbReference>
<keyword evidence="2" id="KW-1185">Reference proteome</keyword>
<evidence type="ECO:0000313" key="2">
    <source>
        <dbReference type="Proteomes" id="UP001632038"/>
    </source>
</evidence>
<proteinExistence type="predicted"/>